<dbReference type="Gene3D" id="2.130.10.10">
    <property type="entry name" value="YVTN repeat-like/Quinoprotein amine dehydrogenase"/>
    <property type="match status" value="2"/>
</dbReference>
<feature type="region of interest" description="Disordered" evidence="9">
    <location>
        <begin position="528"/>
        <end position="556"/>
    </location>
</feature>
<dbReference type="SUPFAM" id="SSF50978">
    <property type="entry name" value="WD40 repeat-like"/>
    <property type="match status" value="1"/>
</dbReference>
<dbReference type="Proteomes" id="UP000279236">
    <property type="component" value="Unassembled WGS sequence"/>
</dbReference>
<keyword evidence="6" id="KW-0539">Nucleus</keyword>
<dbReference type="InterPro" id="IPR040315">
    <property type="entry name" value="WDR46/Utp7"/>
</dbReference>
<keyword evidence="4 8" id="KW-0853">WD repeat</keyword>
<dbReference type="Pfam" id="PF00400">
    <property type="entry name" value="WD40"/>
    <property type="match status" value="1"/>
</dbReference>
<dbReference type="GO" id="GO:0000462">
    <property type="term" value="P:maturation of SSU-rRNA from tricistronic rRNA transcript (SSU-rRNA, 5.8S rRNA, LSU-rRNA)"/>
    <property type="evidence" value="ECO:0007669"/>
    <property type="project" value="TreeGrafter"/>
</dbReference>
<dbReference type="AlphaFoldDB" id="A0A427XWP0"/>
<evidence type="ECO:0000313" key="12">
    <source>
        <dbReference type="Proteomes" id="UP000279236"/>
    </source>
</evidence>
<keyword evidence="12" id="KW-1185">Reference proteome</keyword>
<dbReference type="OrthoDB" id="10251154at2759"/>
<evidence type="ECO:0000259" key="10">
    <source>
        <dbReference type="SMART" id="SM01033"/>
    </source>
</evidence>
<evidence type="ECO:0000256" key="2">
    <source>
        <dbReference type="ARBA" id="ARBA00004604"/>
    </source>
</evidence>
<dbReference type="FunFam" id="2.130.10.10:FF:000378">
    <property type="entry name" value="U3 small nucleolar RNA-associated protein 7"/>
    <property type="match status" value="1"/>
</dbReference>
<dbReference type="InterPro" id="IPR012952">
    <property type="entry name" value="BING4_C_dom"/>
</dbReference>
<protein>
    <recommendedName>
        <fullName evidence="7">U three protein 7</fullName>
    </recommendedName>
</protein>
<dbReference type="EMBL" id="RSCE01000004">
    <property type="protein sequence ID" value="RSH83289.1"/>
    <property type="molecule type" value="Genomic_DNA"/>
</dbReference>
<dbReference type="RefSeq" id="XP_028477241.1">
    <property type="nucleotide sequence ID" value="XM_028622349.1"/>
</dbReference>
<dbReference type="PANTHER" id="PTHR14085">
    <property type="entry name" value="WD-REPEAT PROTEIN BING4"/>
    <property type="match status" value="1"/>
</dbReference>
<dbReference type="InterPro" id="IPR036322">
    <property type="entry name" value="WD40_repeat_dom_sf"/>
</dbReference>
<dbReference type="PANTHER" id="PTHR14085:SF3">
    <property type="entry name" value="WD REPEAT-CONTAINING PROTEIN 46"/>
    <property type="match status" value="1"/>
</dbReference>
<evidence type="ECO:0000256" key="4">
    <source>
        <dbReference type="ARBA" id="ARBA00022574"/>
    </source>
</evidence>
<proteinExistence type="predicted"/>
<dbReference type="InterPro" id="IPR015943">
    <property type="entry name" value="WD40/YVTN_repeat-like_dom_sf"/>
</dbReference>
<keyword evidence="5" id="KW-0677">Repeat</keyword>
<evidence type="ECO:0000313" key="11">
    <source>
        <dbReference type="EMBL" id="RSH83289.1"/>
    </source>
</evidence>
<dbReference type="STRING" id="105984.A0A427XWP0"/>
<dbReference type="PROSITE" id="PS50082">
    <property type="entry name" value="WD_REPEATS_2"/>
    <property type="match status" value="1"/>
</dbReference>
<dbReference type="SMART" id="SM01033">
    <property type="entry name" value="BING4CT"/>
    <property type="match status" value="1"/>
</dbReference>
<comment type="subcellular location">
    <subcellularLocation>
        <location evidence="2">Nucleus</location>
        <location evidence="2">Nucleolus</location>
    </subcellularLocation>
</comment>
<feature type="domain" description="BING4 C-terminal" evidence="10">
    <location>
        <begin position="406"/>
        <end position="485"/>
    </location>
</feature>
<name>A0A427XWP0_9TREE</name>
<feature type="repeat" description="WD" evidence="8">
    <location>
        <begin position="319"/>
        <end position="355"/>
    </location>
</feature>
<evidence type="ECO:0000256" key="1">
    <source>
        <dbReference type="ARBA" id="ARBA00004099"/>
    </source>
</evidence>
<sequence>MDALLASAGPMRQTKRKRPTHGKGAASAHKTVDRGPDKEAVDPSLNSILTTTRIPGSFQAKNLASGSGATPLRPDAAVGKIADKKLRAKVARRDVATKRATAERFDVNEWLNAPMSGGQGGIEADEEAGERTWRVGQDEIVAEVGSAAASKRFDLKLDDMGDYKIDYTRNGRHLAIASSKGHVATFDWQAGKLLSEIQLREAVRDVKFLHSENFYAVAQKRYVFIYDHNGVELHKLKNHIDPTHMEFLPYHYLLATVGHAGHLKYHDTSTGVMLTQTATHLGSPSSMAQNPHSAIVHLGHANGTMTLWSPNLTTPHVKLLAHRGPVAGIAVDPSEGSAGRYCATAGMDGTVKIWDGRMWGKEVRSWTVRNSPSTLSYSGRGILAVGGRSGITTYREPNKSSKTPAPYLTLPLPGLAARSVKFCPFDDVLGVGHGRGISSMLVPGSGEANFDSGEADVYESYSRRREREVRSVMDKIPSSLITLDTDYLGHIAPDKGGETHAEREGRSFRKLNRLERLQVNGQQEEGIVGGLESDGEDADTPAAREEKKKRKMRGKGTGMKRFLAKKKKNVIDPSLVSFCLQQPPSPRPEHSFGLLTYRFLQIAVREKVEAQQRADEMERKVARGEVVKETGALARFG</sequence>
<dbReference type="PROSITE" id="PS50294">
    <property type="entry name" value="WD_REPEATS_REGION"/>
    <property type="match status" value="1"/>
</dbReference>
<dbReference type="GO" id="GO:0030686">
    <property type="term" value="C:90S preribosome"/>
    <property type="evidence" value="ECO:0007669"/>
    <property type="project" value="TreeGrafter"/>
</dbReference>
<dbReference type="InterPro" id="IPR001680">
    <property type="entry name" value="WD40_rpt"/>
</dbReference>
<evidence type="ECO:0000256" key="5">
    <source>
        <dbReference type="ARBA" id="ARBA00022737"/>
    </source>
</evidence>
<dbReference type="SMART" id="SM00320">
    <property type="entry name" value="WD40"/>
    <property type="match status" value="5"/>
</dbReference>
<evidence type="ECO:0000256" key="8">
    <source>
        <dbReference type="PROSITE-ProRule" id="PRU00221"/>
    </source>
</evidence>
<evidence type="ECO:0000256" key="7">
    <source>
        <dbReference type="ARBA" id="ARBA00076453"/>
    </source>
</evidence>
<dbReference type="GO" id="GO:0032040">
    <property type="term" value="C:small-subunit processome"/>
    <property type="evidence" value="ECO:0007669"/>
    <property type="project" value="TreeGrafter"/>
</dbReference>
<feature type="compositionally biased region" description="Basic and acidic residues" evidence="9">
    <location>
        <begin position="30"/>
        <end position="41"/>
    </location>
</feature>
<reference evidence="11 12" key="1">
    <citation type="submission" date="2018-11" db="EMBL/GenBank/DDBJ databases">
        <title>Genome sequence of Apiotrichum porosum DSM 27194.</title>
        <authorList>
            <person name="Aliyu H."/>
            <person name="Gorte O."/>
            <person name="Ochsenreither K."/>
        </authorList>
    </citation>
    <scope>NUCLEOTIDE SEQUENCE [LARGE SCALE GENOMIC DNA]</scope>
    <source>
        <strain evidence="11 12">DSM 27194</strain>
    </source>
</reference>
<evidence type="ECO:0000256" key="9">
    <source>
        <dbReference type="SAM" id="MobiDB-lite"/>
    </source>
</evidence>
<evidence type="ECO:0000256" key="6">
    <source>
        <dbReference type="ARBA" id="ARBA00023242"/>
    </source>
</evidence>
<keyword evidence="3" id="KW-0698">rRNA processing</keyword>
<dbReference type="Pfam" id="PF08149">
    <property type="entry name" value="BING4CT"/>
    <property type="match status" value="1"/>
</dbReference>
<evidence type="ECO:0000256" key="3">
    <source>
        <dbReference type="ARBA" id="ARBA00022552"/>
    </source>
</evidence>
<dbReference type="GeneID" id="39591507"/>
<comment type="caution">
    <text evidence="11">The sequence shown here is derived from an EMBL/GenBank/DDBJ whole genome shotgun (WGS) entry which is preliminary data.</text>
</comment>
<organism evidence="11 12">
    <name type="scientific">Apiotrichum porosum</name>
    <dbReference type="NCBI Taxonomy" id="105984"/>
    <lineage>
        <taxon>Eukaryota</taxon>
        <taxon>Fungi</taxon>
        <taxon>Dikarya</taxon>
        <taxon>Basidiomycota</taxon>
        <taxon>Agaricomycotina</taxon>
        <taxon>Tremellomycetes</taxon>
        <taxon>Trichosporonales</taxon>
        <taxon>Trichosporonaceae</taxon>
        <taxon>Apiotrichum</taxon>
    </lineage>
</organism>
<feature type="region of interest" description="Disordered" evidence="9">
    <location>
        <begin position="1"/>
        <end position="42"/>
    </location>
</feature>
<comment type="function">
    <text evidence="1">Involved in nucleolar processing of pre-18S ribosomal RNA.</text>
</comment>
<gene>
    <name evidence="11" type="primary">UTP7</name>
    <name evidence="11" type="ORF">EHS24_006964</name>
</gene>
<accession>A0A427XWP0</accession>